<reference evidence="1 2" key="1">
    <citation type="submission" date="2020-04" db="EMBL/GenBank/DDBJ databases">
        <title>Genome analysis and antimicrobial resistance characteristics of Chryseobacterium aquaticum isolated from farmed salmonids.</title>
        <authorList>
            <person name="Saticioglu I.B."/>
            <person name="Duman M."/>
            <person name="Altun S."/>
        </authorList>
    </citation>
    <scope>NUCLEOTIDE SEQUENCE [LARGE SCALE GENOMIC DNA]</scope>
    <source>
        <strain evidence="1 2">C-174</strain>
    </source>
</reference>
<dbReference type="Proteomes" id="UP000548067">
    <property type="component" value="Unassembled WGS sequence"/>
</dbReference>
<dbReference type="AlphaFoldDB" id="A0A848N8K2"/>
<evidence type="ECO:0000313" key="2">
    <source>
        <dbReference type="Proteomes" id="UP000548067"/>
    </source>
</evidence>
<accession>A0A848N8K2</accession>
<organism evidence="1 2">
    <name type="scientific">Chryseobacterium aquaticum</name>
    <dbReference type="NCBI Taxonomy" id="452084"/>
    <lineage>
        <taxon>Bacteria</taxon>
        <taxon>Pseudomonadati</taxon>
        <taxon>Bacteroidota</taxon>
        <taxon>Flavobacteriia</taxon>
        <taxon>Flavobacteriales</taxon>
        <taxon>Weeksellaceae</taxon>
        <taxon>Chryseobacterium group</taxon>
        <taxon>Chryseobacterium</taxon>
    </lineage>
</organism>
<protein>
    <submittedName>
        <fullName evidence="1">Uncharacterized protein</fullName>
    </submittedName>
</protein>
<evidence type="ECO:0000313" key="1">
    <source>
        <dbReference type="EMBL" id="NMR34930.1"/>
    </source>
</evidence>
<dbReference type="RefSeq" id="WP_169321664.1">
    <property type="nucleotide sequence ID" value="NZ_JABCJF010000006.1"/>
</dbReference>
<sequence length="79" mass="9195">MATIINMDTENNNTTLQEVFVIALAESDGEFDWIYIHPKPYYLTEAEAVEIRNSLIENEESVTENNSIIKKMYRVKPQK</sequence>
<gene>
    <name evidence="1" type="ORF">HIO71_12110</name>
</gene>
<dbReference type="EMBL" id="JABCJF010000006">
    <property type="protein sequence ID" value="NMR34930.1"/>
    <property type="molecule type" value="Genomic_DNA"/>
</dbReference>
<comment type="caution">
    <text evidence="1">The sequence shown here is derived from an EMBL/GenBank/DDBJ whole genome shotgun (WGS) entry which is preliminary data.</text>
</comment>
<name>A0A848N8K2_9FLAO</name>
<proteinExistence type="predicted"/>